<sequence>MDLDILVIVISVLIATLIISTVSTIKPFIKKDDRDKTDSYNYVYNISSNIKKGYAYTVDVGDSLVVVAVIEKRNSSGFLMSQEQEINVASMVDGYE</sequence>
<feature type="transmembrane region" description="Helical" evidence="1">
    <location>
        <begin position="6"/>
        <end position="29"/>
    </location>
</feature>
<evidence type="ECO:0000313" key="2">
    <source>
        <dbReference type="EMBL" id="ADM28279.1"/>
    </source>
</evidence>
<protein>
    <submittedName>
        <fullName evidence="2">Uncharacterized protein</fullName>
    </submittedName>
</protein>
<dbReference type="EMBL" id="CP002098">
    <property type="protein sequence ID" value="ADM28279.1"/>
    <property type="molecule type" value="Genomic_DNA"/>
</dbReference>
<accession>E0SQU9</accession>
<reference evidence="2 3" key="1">
    <citation type="journal article" date="2010" name="Stand. Genomic Sci.">
        <title>Complete genome sequence of Ignisphaera aggregans type strain (AQ1.S1).</title>
        <authorList>
            <person name="Goker M."/>
            <person name="Held B."/>
            <person name="Lapidus A."/>
            <person name="Nolan M."/>
            <person name="Spring S."/>
            <person name="Yasawong M."/>
            <person name="Lucas S."/>
            <person name="Glavina Del Rio T."/>
            <person name="Tice H."/>
            <person name="Cheng J.F."/>
            <person name="Goodwin L."/>
            <person name="Tapia R."/>
            <person name="Pitluck S."/>
            <person name="Liolios K."/>
            <person name="Ivanova N."/>
            <person name="Mavromatis K."/>
            <person name="Mikhailova N."/>
            <person name="Pati A."/>
            <person name="Chen A."/>
            <person name="Palaniappan K."/>
            <person name="Brambilla E."/>
            <person name="Land M."/>
            <person name="Hauser L."/>
            <person name="Chang Y.J."/>
            <person name="Jeffries C.D."/>
            <person name="Brettin T."/>
            <person name="Detter J.C."/>
            <person name="Han C."/>
            <person name="Rohde M."/>
            <person name="Sikorski J."/>
            <person name="Woyke T."/>
            <person name="Bristow J."/>
            <person name="Eisen J.A."/>
            <person name="Markowitz V."/>
            <person name="Hugenholtz P."/>
            <person name="Kyrpides N.C."/>
            <person name="Klenk H.P."/>
        </authorList>
    </citation>
    <scope>NUCLEOTIDE SEQUENCE [LARGE SCALE GENOMIC DNA]</scope>
    <source>
        <strain evidence="3">DSM 17230 / JCM 13409 / AQ1.S1</strain>
    </source>
</reference>
<keyword evidence="1" id="KW-0472">Membrane</keyword>
<keyword evidence="1" id="KW-1133">Transmembrane helix</keyword>
<keyword evidence="1" id="KW-0812">Transmembrane</keyword>
<dbReference type="AlphaFoldDB" id="E0SQU9"/>
<gene>
    <name evidence="2" type="ordered locus">Igag_1477</name>
</gene>
<proteinExistence type="predicted"/>
<organism evidence="2 3">
    <name type="scientific">Ignisphaera aggregans (strain DSM 17230 / JCM 13409 / AQ1.S1)</name>
    <dbReference type="NCBI Taxonomy" id="583356"/>
    <lineage>
        <taxon>Archaea</taxon>
        <taxon>Thermoproteota</taxon>
        <taxon>Thermoprotei</taxon>
        <taxon>Desulfurococcales</taxon>
        <taxon>Desulfurococcaceae</taxon>
        <taxon>Ignisphaera</taxon>
    </lineage>
</organism>
<dbReference type="STRING" id="583356.Igag_1477"/>
<evidence type="ECO:0000313" key="3">
    <source>
        <dbReference type="Proteomes" id="UP000001304"/>
    </source>
</evidence>
<dbReference type="HOGENOM" id="CLU_2353186_0_0_2"/>
<evidence type="ECO:0000256" key="1">
    <source>
        <dbReference type="SAM" id="Phobius"/>
    </source>
</evidence>
<name>E0SQU9_IGNAA</name>
<dbReference type="Proteomes" id="UP000001304">
    <property type="component" value="Chromosome"/>
</dbReference>
<keyword evidence="3" id="KW-1185">Reference proteome</keyword>
<dbReference type="BioCyc" id="IAGG583356:GHAH-1466-MONOMER"/>
<dbReference type="KEGG" id="iag:Igag_1477"/>